<keyword evidence="9" id="KW-1185">Reference proteome</keyword>
<evidence type="ECO:0000256" key="1">
    <source>
        <dbReference type="ARBA" id="ARBA00004459"/>
    </source>
</evidence>
<dbReference type="NCBIfam" id="NF047847">
    <property type="entry name" value="SS_mature_LptM"/>
    <property type="match status" value="1"/>
</dbReference>
<name>A0A679I8G5_9RHOO</name>
<evidence type="ECO:0000313" key="9">
    <source>
        <dbReference type="Proteomes" id="UP000463961"/>
    </source>
</evidence>
<evidence type="ECO:0000256" key="6">
    <source>
        <dbReference type="ARBA" id="ARBA00023288"/>
    </source>
</evidence>
<sequence>MRNQPIYLRCRHLTSALLAALLLSACGIKGGLYLAPNQLPNAKPPAGSEDAQKKQAEQPSIPAEALRNPSTASPADMLTNPF</sequence>
<evidence type="ECO:0000256" key="7">
    <source>
        <dbReference type="SAM" id="MobiDB-lite"/>
    </source>
</evidence>
<evidence type="ECO:0000256" key="4">
    <source>
        <dbReference type="ARBA" id="ARBA00023139"/>
    </source>
</evidence>
<accession>A0A679I8G5</accession>
<evidence type="ECO:0000256" key="5">
    <source>
        <dbReference type="ARBA" id="ARBA00023237"/>
    </source>
</evidence>
<keyword evidence="5" id="KW-0998">Cell outer membrane</keyword>
<keyword evidence="4" id="KW-0564">Palmitate</keyword>
<evidence type="ECO:0000313" key="8">
    <source>
        <dbReference type="EMBL" id="BBU68390.1"/>
    </source>
</evidence>
<reference evidence="9" key="1">
    <citation type="submission" date="2020-01" db="EMBL/GenBank/DDBJ databases">
        <title>Phosphoaccumulans saitamaens gen. nov., sp. nov., a polyphosphate accumulating bacterium isolated from surface river water.</title>
        <authorList>
            <person name="Watanabe K."/>
            <person name="Suda W."/>
        </authorList>
    </citation>
    <scope>NUCLEOTIDE SEQUENCE [LARGE SCALE GENOMIC DNA]</scope>
    <source>
        <strain evidence="9">ICHIAU1</strain>
    </source>
</reference>
<keyword evidence="3" id="KW-0472">Membrane</keyword>
<evidence type="ECO:0000256" key="2">
    <source>
        <dbReference type="ARBA" id="ARBA00022729"/>
    </source>
</evidence>
<dbReference type="InterPro" id="IPR032831">
    <property type="entry name" value="LptM_cons"/>
</dbReference>
<dbReference type="AlphaFoldDB" id="A0A679I8G5"/>
<gene>
    <name evidence="8" type="ORF">ICHIAU1_06730</name>
</gene>
<evidence type="ECO:0000256" key="3">
    <source>
        <dbReference type="ARBA" id="ARBA00023136"/>
    </source>
</evidence>
<dbReference type="Proteomes" id="UP000463961">
    <property type="component" value="Chromosome"/>
</dbReference>
<dbReference type="PROSITE" id="PS51257">
    <property type="entry name" value="PROKAR_LIPOPROTEIN"/>
    <property type="match status" value="1"/>
</dbReference>
<protein>
    <submittedName>
        <fullName evidence="8">Uncharacterized protein</fullName>
    </submittedName>
</protein>
<feature type="region of interest" description="Disordered" evidence="7">
    <location>
        <begin position="37"/>
        <end position="82"/>
    </location>
</feature>
<organism evidence="8 9">
    <name type="scientific">Fluviibacter phosphoraccumulans</name>
    <dbReference type="NCBI Taxonomy" id="1751046"/>
    <lineage>
        <taxon>Bacteria</taxon>
        <taxon>Pseudomonadati</taxon>
        <taxon>Pseudomonadota</taxon>
        <taxon>Betaproteobacteria</taxon>
        <taxon>Rhodocyclales</taxon>
        <taxon>Fluviibacteraceae</taxon>
        <taxon>Fluviibacter</taxon>
    </lineage>
</organism>
<dbReference type="RefSeq" id="WP_162048702.1">
    <property type="nucleotide sequence ID" value="NZ_AP019011.1"/>
</dbReference>
<comment type="subcellular location">
    <subcellularLocation>
        <location evidence="1">Cell outer membrane</location>
        <topology evidence="1">Lipid-anchor</topology>
    </subcellularLocation>
</comment>
<proteinExistence type="predicted"/>
<keyword evidence="6" id="KW-0449">Lipoprotein</keyword>
<dbReference type="EMBL" id="AP022345">
    <property type="protein sequence ID" value="BBU68390.1"/>
    <property type="molecule type" value="Genomic_DNA"/>
</dbReference>
<keyword evidence="2" id="KW-0732">Signal</keyword>